<keyword evidence="1" id="KW-0472">Membrane</keyword>
<dbReference type="EMBL" id="FLQW01004199">
    <property type="protein sequence ID" value="SBS96629.1"/>
    <property type="molecule type" value="Genomic_DNA"/>
</dbReference>
<dbReference type="VEuPathDB" id="PlasmoDB:PmUG01_00037800"/>
<gene>
    <name evidence="2" type="ORF">PMALA_055460</name>
</gene>
<organism evidence="2 3">
    <name type="scientific">Plasmodium malariae</name>
    <dbReference type="NCBI Taxonomy" id="5858"/>
    <lineage>
        <taxon>Eukaryota</taxon>
        <taxon>Sar</taxon>
        <taxon>Alveolata</taxon>
        <taxon>Apicomplexa</taxon>
        <taxon>Aconoidasida</taxon>
        <taxon>Haemosporida</taxon>
        <taxon>Plasmodiidae</taxon>
        <taxon>Plasmodium</taxon>
        <taxon>Plasmodium (Plasmodium)</taxon>
    </lineage>
</organism>
<evidence type="ECO:0000313" key="2">
    <source>
        <dbReference type="EMBL" id="SBS96629.1"/>
    </source>
</evidence>
<keyword evidence="1" id="KW-0812">Transmembrane</keyword>
<name>A0A1A8WYZ2_PLAMA</name>
<accession>A0A1A8WYZ2</accession>
<keyword evidence="1" id="KW-1133">Transmembrane helix</keyword>
<dbReference type="Proteomes" id="UP000078597">
    <property type="component" value="Unassembled WGS sequence"/>
</dbReference>
<dbReference type="AlphaFoldDB" id="A0A1A8WYZ2"/>
<sequence>MFILLTQLYHFNNNNFYTSLDEKNSFDRKLDVTSYRLLSICKQDKNSSILGLKDEKLYNKVNEKEDISYNEKWAKTKNNHSFIGSSKNERIHKKVTKNKSNIFETRKHSQLEKNIFKELDYIEFLKSNRTISNKLYRKIVFKKYSLRIFAPVTLLLLLLIYIILDKFFSCGLIEALIYILNLCCEPKWFDTLHNILKGSEFSWFFKSINKVKNVLVRVNGSTETPITDHLYVESFFGYFVYIVPLLTLGLTLTLGVLYYHKKIKKYQKLKFGKS</sequence>
<evidence type="ECO:0008006" key="4">
    <source>
        <dbReference type="Google" id="ProtNLM"/>
    </source>
</evidence>
<protein>
    <recommendedName>
        <fullName evidence="4">Fam-l protein</fullName>
    </recommendedName>
</protein>
<dbReference type="Pfam" id="PF12420">
    <property type="entry name" value="DUF3671"/>
    <property type="match status" value="1"/>
</dbReference>
<evidence type="ECO:0000256" key="1">
    <source>
        <dbReference type="SAM" id="Phobius"/>
    </source>
</evidence>
<feature type="transmembrane region" description="Helical" evidence="1">
    <location>
        <begin position="144"/>
        <end position="164"/>
    </location>
</feature>
<feature type="transmembrane region" description="Helical" evidence="1">
    <location>
        <begin position="238"/>
        <end position="259"/>
    </location>
</feature>
<reference evidence="3" key="1">
    <citation type="submission" date="2016-05" db="EMBL/GenBank/DDBJ databases">
        <authorList>
            <person name="Naeem Raeece"/>
        </authorList>
    </citation>
    <scope>NUCLEOTIDE SEQUENCE [LARGE SCALE GENOMIC DNA]</scope>
</reference>
<dbReference type="InterPro" id="IPR022139">
    <property type="entry name" value="Fam-L/Fam-M-like_plasmodium"/>
</dbReference>
<evidence type="ECO:0000313" key="3">
    <source>
        <dbReference type="Proteomes" id="UP000078597"/>
    </source>
</evidence>
<proteinExistence type="predicted"/>